<protein>
    <submittedName>
        <fullName evidence="1">Uncharacterized protein</fullName>
    </submittedName>
</protein>
<gene>
    <name evidence="1" type="ORF">F442_16721</name>
</gene>
<dbReference type="AlphaFoldDB" id="W2YIY8"/>
<proteinExistence type="predicted"/>
<dbReference type="Proteomes" id="UP000018948">
    <property type="component" value="Unassembled WGS sequence"/>
</dbReference>
<reference evidence="1 2" key="1">
    <citation type="submission" date="2013-11" db="EMBL/GenBank/DDBJ databases">
        <title>The Genome Sequence of Phytophthora parasitica P10297.</title>
        <authorList>
            <consortium name="The Broad Institute Genomics Platform"/>
            <person name="Russ C."/>
            <person name="Tyler B."/>
            <person name="Panabieres F."/>
            <person name="Shan W."/>
            <person name="Tripathy S."/>
            <person name="Grunwald N."/>
            <person name="Machado M."/>
            <person name="Johnson C.S."/>
            <person name="Walker B."/>
            <person name="Young S.K."/>
            <person name="Zeng Q."/>
            <person name="Gargeya S."/>
            <person name="Fitzgerald M."/>
            <person name="Haas B."/>
            <person name="Abouelleil A."/>
            <person name="Allen A.W."/>
            <person name="Alvarado L."/>
            <person name="Arachchi H.M."/>
            <person name="Berlin A.M."/>
            <person name="Chapman S.B."/>
            <person name="Gainer-Dewar J."/>
            <person name="Goldberg J."/>
            <person name="Griggs A."/>
            <person name="Gujja S."/>
            <person name="Hansen M."/>
            <person name="Howarth C."/>
            <person name="Imamovic A."/>
            <person name="Ireland A."/>
            <person name="Larimer J."/>
            <person name="McCowan C."/>
            <person name="Murphy C."/>
            <person name="Pearson M."/>
            <person name="Poon T.W."/>
            <person name="Priest M."/>
            <person name="Roberts A."/>
            <person name="Saif S."/>
            <person name="Shea T."/>
            <person name="Sisk P."/>
            <person name="Sykes S."/>
            <person name="Wortman J."/>
            <person name="Nusbaum C."/>
            <person name="Birren B."/>
        </authorList>
    </citation>
    <scope>NUCLEOTIDE SEQUENCE [LARGE SCALE GENOMIC DNA]</scope>
    <source>
        <strain evidence="1 2">P10297</strain>
    </source>
</reference>
<name>W2YIY8_PHYNI</name>
<organism evidence="1 2">
    <name type="scientific">Phytophthora nicotianae P10297</name>
    <dbReference type="NCBI Taxonomy" id="1317064"/>
    <lineage>
        <taxon>Eukaryota</taxon>
        <taxon>Sar</taxon>
        <taxon>Stramenopiles</taxon>
        <taxon>Oomycota</taxon>
        <taxon>Peronosporomycetes</taxon>
        <taxon>Peronosporales</taxon>
        <taxon>Peronosporaceae</taxon>
        <taxon>Phytophthora</taxon>
    </lineage>
</organism>
<evidence type="ECO:0000313" key="2">
    <source>
        <dbReference type="Proteomes" id="UP000018948"/>
    </source>
</evidence>
<evidence type="ECO:0000313" key="1">
    <source>
        <dbReference type="EMBL" id="ETP35030.1"/>
    </source>
</evidence>
<comment type="caution">
    <text evidence="1">The sequence shown here is derived from an EMBL/GenBank/DDBJ whole genome shotgun (WGS) entry which is preliminary data.</text>
</comment>
<sequence>MPTTYLHVLEETVKTRRIAKTSATFKERLDAVIVPVTHVGKAFNLSPTLHRFYVNSENYVKQKKWLGTRYSAGEMVNKRSTVKAILDKVQVCRGETKSSIVIESYVDARMDLLRELLKLNDSNDRDSAIIEASNLHRATQNGGYVWVHESEMERLKGKLTPCAKISLSIRNVRGLREFGRVNLHKSP</sequence>
<accession>W2YIY8</accession>
<dbReference type="EMBL" id="ANIY01003543">
    <property type="protein sequence ID" value="ETP35030.1"/>
    <property type="molecule type" value="Genomic_DNA"/>
</dbReference>